<evidence type="ECO:0000256" key="1">
    <source>
        <dbReference type="ARBA" id="ARBA00038232"/>
    </source>
</evidence>
<protein>
    <submittedName>
        <fullName evidence="3">Helix-turn-helix domain containing protein</fullName>
    </submittedName>
</protein>
<dbReference type="RefSeq" id="WP_207292036.1">
    <property type="nucleotide sequence ID" value="NZ_CP071383.1"/>
</dbReference>
<proteinExistence type="inferred from homology"/>
<dbReference type="SUPFAM" id="SSF48295">
    <property type="entry name" value="TrpR-like"/>
    <property type="match status" value="2"/>
</dbReference>
<organism evidence="3 4">
    <name type="scientific">Leclercia pneumoniae</name>
    <dbReference type="NCBI Taxonomy" id="2815358"/>
    <lineage>
        <taxon>Bacteria</taxon>
        <taxon>Pseudomonadati</taxon>
        <taxon>Pseudomonadota</taxon>
        <taxon>Gammaproteobacteria</taxon>
        <taxon>Enterobacterales</taxon>
        <taxon>Enterobacteriaceae</taxon>
        <taxon>Leclercia</taxon>
    </lineage>
</organism>
<dbReference type="Gene3D" id="1.10.10.10">
    <property type="entry name" value="Winged helix-like DNA-binding domain superfamily/Winged helix DNA-binding domain"/>
    <property type="match status" value="1"/>
</dbReference>
<dbReference type="EMBL" id="CP076838">
    <property type="protein sequence ID" value="QWW80974.1"/>
    <property type="molecule type" value="Genomic_DNA"/>
</dbReference>
<dbReference type="InterPro" id="IPR010921">
    <property type="entry name" value="Trp_repressor/repl_initiator"/>
</dbReference>
<dbReference type="PANTHER" id="PTHR33795">
    <property type="entry name" value="INSERTION ELEMENT IS150 PROTEIN INSJ"/>
    <property type="match status" value="1"/>
</dbReference>
<evidence type="ECO:0000259" key="2">
    <source>
        <dbReference type="Pfam" id="PF13518"/>
    </source>
</evidence>
<comment type="similarity">
    <text evidence="1">Belongs to the IS150/IS1296 orfA family.</text>
</comment>
<accession>A0ABX8K1Z2</accession>
<reference evidence="3 4" key="1">
    <citation type="submission" date="2021-06" db="EMBL/GenBank/DDBJ databases">
        <title>Leclercia pneumoniae sp. nov.</title>
        <authorList>
            <person name="Hoenemann M."/>
            <person name="Viehweger A."/>
            <person name="Dietze N."/>
        </authorList>
    </citation>
    <scope>NUCLEOTIDE SEQUENCE [LARGE SCALE GENOMIC DNA]</scope>
    <source>
        <strain evidence="4">49125</strain>
    </source>
</reference>
<evidence type="ECO:0000313" key="4">
    <source>
        <dbReference type="Proteomes" id="UP000683497"/>
    </source>
</evidence>
<sequence>MGNPSYTLEFRIAVVKYCQGGIKRTAAHFGLHKSTVSHWVASWQLHGIDGITWKVAGYTQAFKLNVVKTLQKEHLSFREAAVRFNVSDNKVVKRWFDAYEAAGEAGLQKRKRHHVKTKNIPVQATRSPVSAAKPADVNAKIYDRFGGADDFLD</sequence>
<dbReference type="InterPro" id="IPR052057">
    <property type="entry name" value="IS150/IS1296_orfA-like"/>
</dbReference>
<dbReference type="Pfam" id="PF13518">
    <property type="entry name" value="HTH_28"/>
    <property type="match status" value="2"/>
</dbReference>
<name>A0ABX8K1Z2_9ENTR</name>
<dbReference type="PANTHER" id="PTHR33795:SF1">
    <property type="entry name" value="INSERTION ELEMENT IS150 PROTEIN INSJ"/>
    <property type="match status" value="1"/>
</dbReference>
<gene>
    <name evidence="3" type="ORF">KQ929_07035</name>
</gene>
<dbReference type="Proteomes" id="UP000683497">
    <property type="component" value="Chromosome"/>
</dbReference>
<dbReference type="InterPro" id="IPR036388">
    <property type="entry name" value="WH-like_DNA-bd_sf"/>
</dbReference>
<feature type="domain" description="Insertion element IS150 protein InsJ-like helix-turn-helix" evidence="2">
    <location>
        <begin position="10"/>
        <end position="51"/>
    </location>
</feature>
<keyword evidence="4" id="KW-1185">Reference proteome</keyword>
<dbReference type="InterPro" id="IPR055247">
    <property type="entry name" value="InsJ-like_HTH"/>
</dbReference>
<feature type="domain" description="Insertion element IS150 protein InsJ-like helix-turn-helix" evidence="2">
    <location>
        <begin position="62"/>
        <end position="112"/>
    </location>
</feature>
<evidence type="ECO:0000313" key="3">
    <source>
        <dbReference type="EMBL" id="QWW80974.1"/>
    </source>
</evidence>